<dbReference type="PANTHER" id="PTHR46462">
    <property type="entry name" value="UPSET, ISOFORM A"/>
    <property type="match status" value="1"/>
</dbReference>
<feature type="region of interest" description="Disordered" evidence="5">
    <location>
        <begin position="698"/>
        <end position="752"/>
    </location>
</feature>
<dbReference type="PROSITE" id="PS01359">
    <property type="entry name" value="ZF_PHD_1"/>
    <property type="match status" value="1"/>
</dbReference>
<dbReference type="SMART" id="SM00317">
    <property type="entry name" value="SET"/>
    <property type="match status" value="1"/>
</dbReference>
<dbReference type="EMBL" id="JI164013">
    <property type="protein sequence ID" value="ADY39957.1"/>
    <property type="molecule type" value="mRNA"/>
</dbReference>
<dbReference type="InterPro" id="IPR019786">
    <property type="entry name" value="Zinc_finger_PHD-type_CS"/>
</dbReference>
<evidence type="ECO:0000256" key="1">
    <source>
        <dbReference type="ARBA" id="ARBA00022723"/>
    </source>
</evidence>
<feature type="region of interest" description="Disordered" evidence="5">
    <location>
        <begin position="1129"/>
        <end position="1179"/>
    </location>
</feature>
<feature type="compositionally biased region" description="Basic and acidic residues" evidence="5">
    <location>
        <begin position="842"/>
        <end position="859"/>
    </location>
</feature>
<dbReference type="SUPFAM" id="SSF82199">
    <property type="entry name" value="SET domain"/>
    <property type="match status" value="1"/>
</dbReference>
<keyword evidence="3" id="KW-0862">Zinc</keyword>
<dbReference type="PANTHER" id="PTHR46462:SF3">
    <property type="entry name" value="UPSET, ISOFORM A"/>
    <property type="match status" value="1"/>
</dbReference>
<feature type="compositionally biased region" description="Basic and acidic residues" evidence="5">
    <location>
        <begin position="1516"/>
        <end position="1530"/>
    </location>
</feature>
<name>F1KQ03_ASCSU</name>
<feature type="compositionally biased region" description="Polar residues" evidence="5">
    <location>
        <begin position="1557"/>
        <end position="1577"/>
    </location>
</feature>
<feature type="compositionally biased region" description="Basic and acidic residues" evidence="5">
    <location>
        <begin position="1379"/>
        <end position="1467"/>
    </location>
</feature>
<feature type="domain" description="Zinc finger PHD-type" evidence="6">
    <location>
        <begin position="762"/>
        <end position="806"/>
    </location>
</feature>
<feature type="compositionally biased region" description="Low complexity" evidence="5">
    <location>
        <begin position="2117"/>
        <end position="2136"/>
    </location>
</feature>
<feature type="compositionally biased region" description="Polar residues" evidence="5">
    <location>
        <begin position="1691"/>
        <end position="1701"/>
    </location>
</feature>
<feature type="region of interest" description="Disordered" evidence="5">
    <location>
        <begin position="1881"/>
        <end position="1921"/>
    </location>
</feature>
<sequence>MVQSNERNFISSVGQERREQPAYQGDDDDENLPLRRVVIDDEEEEGSEAVSDSQERLHASGLPYEDHNYGDLSRSTNSSRANEENSETFPVIAGLASYFGEDEVDDQTTLQQRNAPVAEPSPISYRGPIRETYYRQSEQNASGYSYGSQSQTTYRITQNPGTNLVTIGGRTYVRQTTSNASQGYRSAARDNYSGGSTIGGASYAIGAYPGTRRMSSGVSQLKRALRPSGIAMGHSGMRIGVVSNASPTKQLPSAYTSPVSAANIVADPMRVANDNAPAPFIVPARGSKPTFRSKAQNGRGRSKPEQHDDLLESSVNVYKMSASPRKIATFGTALAVRQKSPTRLHQQLAAPYSSPPKSDYMMAGQVESGRAPQSETTDIHYHGTVENEPHVNVTTIDASAEQTAVAANHRGGEISRAVESPVTCIVESAHREAVRRASESAPLGHQPCDYKQFLDGQQQQQQHIATPRGRGRPPRMRSSLSANHGAAGQVGSNLQHMRGTRTRHSPSRSPSKTHSQSPYHGNRGVRQVPTSPGHVAGVFSHSAVLSPPRIRIRSRQHVVQQQEEFMLLQQQQAQPSRNLIPTMPQPISLPPSEGASEHFQPEQSQLSSPEQQMPPSVPQPVEMSGNYHSSAVSPSQLQSAIPLEGLSFEPSTASPGHVEIASHLGHLQAYVNEELSSGDELLLSQIPGVQDSQFIASRQPMPAGRSSTSAAEEENSFTEDLTEEKGTEEEGCDERSIVENLSGASSLKDSSEESWDEDYTTRCYCGLDHNDEFMIQCDTCKVWQHVKCMGMDRKHIPKVYKCEQCQPRPMKLTKTEAREMQMKALAKLRKEKERRQQRKAKRRDERVKKRMQKKAEKKPVAKKQLNATDQFQQTNTYDYSRAVMAFSRRHEDTCDPPKMDSVKNNEGLAVMFVTQVVRGLVSLRSFSVSEPVVYVCGRVSLPNECPGREKPGSMVPFVALYSELYLDGESESTPICIDMRKSGSVARYARRSCHPNVKLQHFFIGGKIHFVAVATEKVERGDEITFPFDNDYALSTEKLVCACCSQLEEDEGIYPATTSEEAYVCPIKVLNHDLARRERQSTPLESVPKKVMGKTVNANNSNKSKHVAKKVGVSVAKMLHKKAIQRVRKAKGMQKTNGKGCPPTASVKTTNTHSARGRPPLRTAGGVSHTARNSKTELKTAVPEVKIQPVQHTPVASTDEEGSTRKNILPSKVANRKSMIGPQKQNMPNIGSKKVTTSTSITAQRKKKGTIKLKRRMRKPSTRNTEEKTTRKDNTNEEDTKAIQEINNTATIEESKEEKGASDADVLRKKQIRSTMAVTATAQKMANSDLSQSAISVKNEEGEVSTENSEMKLSERGVKAENEKDEVIARVTRSSTIQQHKDIAAEQKMKSQKDKNKMKSQKDKNAEDKKSAADTKEAAELKREIEKKTGTNTEMIERKDQMNDGSGEKKEVDGKKTNEKKEIDTKKSAKGKRKRAEEDGESGETKKKDNEKVVAKKSHHAKDGKVPMQEMNYMLPEDRNKAVSREERKLQQQIALMERMQANEKRKEDKRQHIVESPQQHNITSPSLKQPLTSSASIEHKEEIEKNEHNKEDISTKKRISRTSMRASESKASVDDKRSRTSSGGSAKRTSTAVTKNAEKQHEPAKVKKEESEKMQEDGIKVKESTTTPSESLSPTGVHISPPPRKRWASSAATNIANDGVNNAAAGSIGLSSASTNTLPTPSPISGKKAWLLQRAQQTQETANEERNEACTGLEAVHTNGTSQKTSVPPAKKKRNTTDPEKGRTKLNDGCQPESGNISHEDAAMLLTQMATDGVQSETKVLIPCVTATSSVQRPLVSPSGDGLDIRAQIGKLAAADVASGMREFSLSTLVSSGLPVVASTSSANGDPNNVVPPPVVNTRPPKKKMSLDEYRKRRATSHENSCRIEDRPVITAVVGSEATQQTVAPHSFIPTINTNEISRRASLRLGAIPDPAQLKVVPTASLDDLKERIYGKRTPASSSHEGTSPSLGIGTFTRKFSGASKTPPESEMNLQDGRVSAVIPPPRTPPPPPPPLPPTKTVTLEAREARMSLEERMRLVLGCGTEVETNQNTFSGSTPPPPPPPPLLTSDRGEPRRSRPPVSVATVSSTSNVISSRGRTPPPPRAAAALSSTQSTRTRR</sequence>
<feature type="compositionally biased region" description="Pro residues" evidence="5">
    <location>
        <begin position="2095"/>
        <end position="2104"/>
    </location>
</feature>
<keyword evidence="4" id="KW-0156">Chromatin regulator</keyword>
<dbReference type="Gene3D" id="3.30.40.10">
    <property type="entry name" value="Zinc/RING finger domain, C3HC4 (zinc finger)"/>
    <property type="match status" value="1"/>
</dbReference>
<dbReference type="InterPro" id="IPR013083">
    <property type="entry name" value="Znf_RING/FYVE/PHD"/>
</dbReference>
<feature type="compositionally biased region" description="Basic and acidic residues" evidence="5">
    <location>
        <begin position="1483"/>
        <end position="1494"/>
    </location>
</feature>
<dbReference type="SMART" id="SM00249">
    <property type="entry name" value="PHD"/>
    <property type="match status" value="1"/>
</dbReference>
<feature type="region of interest" description="Disordered" evidence="5">
    <location>
        <begin position="2086"/>
        <end position="2157"/>
    </location>
</feature>
<feature type="domain" description="SET" evidence="7">
    <location>
        <begin position="906"/>
        <end position="1035"/>
    </location>
</feature>
<feature type="region of interest" description="Disordered" evidence="5">
    <location>
        <begin position="828"/>
        <end position="863"/>
    </location>
</feature>
<feature type="compositionally biased region" description="Low complexity" evidence="5">
    <location>
        <begin position="601"/>
        <end position="614"/>
    </location>
</feature>
<dbReference type="GO" id="GO:0070210">
    <property type="term" value="C:Rpd3L-Expanded complex"/>
    <property type="evidence" value="ECO:0007669"/>
    <property type="project" value="TreeGrafter"/>
</dbReference>
<evidence type="ECO:0000259" key="6">
    <source>
        <dbReference type="SMART" id="SM00249"/>
    </source>
</evidence>
<feature type="compositionally biased region" description="Basic and acidic residues" evidence="5">
    <location>
        <begin position="1776"/>
        <end position="1787"/>
    </location>
</feature>
<organism evidence="8">
    <name type="scientific">Ascaris suum</name>
    <name type="common">Pig roundworm</name>
    <name type="synonym">Ascaris lumbricoides</name>
    <dbReference type="NCBI Taxonomy" id="6253"/>
    <lineage>
        <taxon>Eukaryota</taxon>
        <taxon>Metazoa</taxon>
        <taxon>Ecdysozoa</taxon>
        <taxon>Nematoda</taxon>
        <taxon>Chromadorea</taxon>
        <taxon>Rhabditida</taxon>
        <taxon>Spirurina</taxon>
        <taxon>Ascaridomorpha</taxon>
        <taxon>Ascaridoidea</taxon>
        <taxon>Ascarididae</taxon>
        <taxon>Ascaris</taxon>
    </lineage>
</organism>
<evidence type="ECO:0000256" key="2">
    <source>
        <dbReference type="ARBA" id="ARBA00022771"/>
    </source>
</evidence>
<feature type="compositionally biased region" description="Basic and acidic residues" evidence="5">
    <location>
        <begin position="1608"/>
        <end position="1619"/>
    </location>
</feature>
<feature type="compositionally biased region" description="Acidic residues" evidence="5">
    <location>
        <begin position="711"/>
        <end position="732"/>
    </location>
</feature>
<feature type="compositionally biased region" description="Pro residues" evidence="5">
    <location>
        <begin position="2040"/>
        <end position="2055"/>
    </location>
</feature>
<feature type="region of interest" description="Disordered" evidence="5">
    <location>
        <begin position="1992"/>
        <end position="2057"/>
    </location>
</feature>
<feature type="compositionally biased region" description="Basic and acidic residues" evidence="5">
    <location>
        <begin position="1264"/>
        <end position="1280"/>
    </location>
</feature>
<feature type="compositionally biased region" description="Polar residues" evidence="5">
    <location>
        <begin position="1"/>
        <end position="14"/>
    </location>
</feature>
<feature type="compositionally biased region" description="Basic and acidic residues" evidence="5">
    <location>
        <begin position="1541"/>
        <end position="1554"/>
    </location>
</feature>
<dbReference type="CDD" id="cd10529">
    <property type="entry name" value="SET_SETD5-like"/>
    <property type="match status" value="1"/>
</dbReference>
<feature type="compositionally biased region" description="Basic residues" evidence="5">
    <location>
        <begin position="1244"/>
        <end position="1261"/>
    </location>
</feature>
<keyword evidence="2" id="KW-0863">Zinc-finger</keyword>
<dbReference type="GO" id="GO:0034967">
    <property type="term" value="C:Set3 complex"/>
    <property type="evidence" value="ECO:0007669"/>
    <property type="project" value="TreeGrafter"/>
</dbReference>
<feature type="compositionally biased region" description="Basic and acidic residues" evidence="5">
    <location>
        <begin position="1578"/>
        <end position="1596"/>
    </location>
</feature>
<dbReference type="Gene3D" id="2.170.270.10">
    <property type="entry name" value="SET domain"/>
    <property type="match status" value="1"/>
</dbReference>
<keyword evidence="1" id="KW-0479">Metal-binding</keyword>
<feature type="region of interest" description="Disordered" evidence="5">
    <location>
        <begin position="280"/>
        <end position="310"/>
    </location>
</feature>
<dbReference type="InterPro" id="IPR011011">
    <property type="entry name" value="Znf_FYVE_PHD"/>
</dbReference>
<protein>
    <submittedName>
        <fullName evidence="8">Histone-lysine N-methyltransferase MLL5</fullName>
    </submittedName>
</protein>
<dbReference type="GO" id="GO:0032259">
    <property type="term" value="P:methylation"/>
    <property type="evidence" value="ECO:0007669"/>
    <property type="project" value="UniProtKB-KW"/>
</dbReference>
<feature type="compositionally biased region" description="Low complexity" evidence="5">
    <location>
        <begin position="507"/>
        <end position="518"/>
    </location>
</feature>
<evidence type="ECO:0000259" key="7">
    <source>
        <dbReference type="SMART" id="SM00317"/>
    </source>
</evidence>
<evidence type="ECO:0000256" key="3">
    <source>
        <dbReference type="ARBA" id="ARBA00022833"/>
    </source>
</evidence>
<dbReference type="Pfam" id="PF00856">
    <property type="entry name" value="SET"/>
    <property type="match status" value="1"/>
</dbReference>
<feature type="compositionally biased region" description="Polar residues" evidence="5">
    <location>
        <begin position="1621"/>
        <end position="1635"/>
    </location>
</feature>
<dbReference type="SUPFAM" id="SSF57903">
    <property type="entry name" value="FYVE/PHD zinc finger"/>
    <property type="match status" value="1"/>
</dbReference>
<feature type="compositionally biased region" description="Polar residues" evidence="5">
    <location>
        <begin position="1223"/>
        <end position="1243"/>
    </location>
</feature>
<feature type="compositionally biased region" description="Low complexity" evidence="5">
    <location>
        <begin position="1665"/>
        <end position="1676"/>
    </location>
</feature>
<keyword evidence="8" id="KW-0489">Methyltransferase</keyword>
<proteinExistence type="evidence at transcript level"/>
<feature type="compositionally biased region" description="Low complexity" evidence="5">
    <location>
        <begin position="1704"/>
        <end position="1715"/>
    </location>
</feature>
<keyword evidence="8" id="KW-0808">Transferase</keyword>
<feature type="compositionally biased region" description="Basic and acidic residues" evidence="5">
    <location>
        <begin position="1637"/>
        <end position="1664"/>
    </location>
</feature>
<feature type="region of interest" description="Disordered" evidence="5">
    <location>
        <begin position="1338"/>
        <end position="1795"/>
    </location>
</feature>
<feature type="region of interest" description="Disordered" evidence="5">
    <location>
        <begin position="1"/>
        <end position="86"/>
    </location>
</feature>
<dbReference type="GO" id="GO:0008168">
    <property type="term" value="F:methyltransferase activity"/>
    <property type="evidence" value="ECO:0007669"/>
    <property type="project" value="UniProtKB-KW"/>
</dbReference>
<feature type="region of interest" description="Disordered" evidence="5">
    <location>
        <begin position="1221"/>
        <end position="1280"/>
    </location>
</feature>
<feature type="compositionally biased region" description="Basic and acidic residues" evidence="5">
    <location>
        <begin position="1349"/>
        <end position="1368"/>
    </location>
</feature>
<dbReference type="GO" id="GO:0008270">
    <property type="term" value="F:zinc ion binding"/>
    <property type="evidence" value="ECO:0007669"/>
    <property type="project" value="UniProtKB-KW"/>
</dbReference>
<dbReference type="GO" id="GO:0006325">
    <property type="term" value="P:chromatin organization"/>
    <property type="evidence" value="ECO:0007669"/>
    <property type="project" value="UniProtKB-KW"/>
</dbReference>
<dbReference type="InterPro" id="IPR046341">
    <property type="entry name" value="SET_dom_sf"/>
</dbReference>
<feature type="region of interest" description="Disordered" evidence="5">
    <location>
        <begin position="455"/>
        <end position="533"/>
    </location>
</feature>
<accession>F1KQ03</accession>
<evidence type="ECO:0000256" key="4">
    <source>
        <dbReference type="ARBA" id="ARBA00022853"/>
    </source>
</evidence>
<dbReference type="GO" id="GO:0006355">
    <property type="term" value="P:regulation of DNA-templated transcription"/>
    <property type="evidence" value="ECO:0007669"/>
    <property type="project" value="TreeGrafter"/>
</dbReference>
<dbReference type="InterPro" id="IPR001214">
    <property type="entry name" value="SET_dom"/>
</dbReference>
<dbReference type="InterPro" id="IPR001965">
    <property type="entry name" value="Znf_PHD"/>
</dbReference>
<evidence type="ECO:0000313" key="8">
    <source>
        <dbReference type="EMBL" id="ADY39957.1"/>
    </source>
</evidence>
<feature type="region of interest" description="Disordered" evidence="5">
    <location>
        <begin position="572"/>
        <end position="618"/>
    </location>
</feature>
<dbReference type="Pfam" id="PF20826">
    <property type="entry name" value="PHD_5"/>
    <property type="match status" value="1"/>
</dbReference>
<feature type="compositionally biased region" description="Polar residues" evidence="5">
    <location>
        <begin position="1996"/>
        <end position="2007"/>
    </location>
</feature>
<feature type="compositionally biased region" description="Basic and acidic residues" evidence="5">
    <location>
        <begin position="53"/>
        <end position="69"/>
    </location>
</feature>
<feature type="compositionally biased region" description="Basic and acidic residues" evidence="5">
    <location>
        <begin position="1906"/>
        <end position="1921"/>
    </location>
</feature>
<dbReference type="CDD" id="cd15550">
    <property type="entry name" value="PHD_MLL5"/>
    <property type="match status" value="1"/>
</dbReference>
<evidence type="ECO:0000256" key="5">
    <source>
        <dbReference type="SAM" id="MobiDB-lite"/>
    </source>
</evidence>
<reference evidence="8" key="1">
    <citation type="journal article" date="2011" name="Genome Res.">
        <title>Deep small RNA sequencing from the nematode Ascaris reveals conservation, functional diversification, and novel developmental profiles.</title>
        <authorList>
            <person name="Wang J."/>
            <person name="Czech B."/>
            <person name="Crunk A."/>
            <person name="Wallace A."/>
            <person name="Mitreva M."/>
            <person name="Hannon G.J."/>
            <person name="Davis R.E."/>
        </authorList>
    </citation>
    <scope>NUCLEOTIDE SEQUENCE</scope>
</reference>